<reference evidence="12" key="1">
    <citation type="submission" date="2020-06" db="EMBL/GenBank/DDBJ databases">
        <authorList>
            <person name="Li T."/>
            <person name="Hu X."/>
            <person name="Zhang T."/>
            <person name="Song X."/>
            <person name="Zhang H."/>
            <person name="Dai N."/>
            <person name="Sheng W."/>
            <person name="Hou X."/>
            <person name="Wei L."/>
        </authorList>
    </citation>
    <scope>NUCLEOTIDE SEQUENCE</scope>
    <source>
        <strain evidence="12">KEN8</strain>
        <tissue evidence="12">Leaf</tissue>
    </source>
</reference>
<dbReference type="PANTHER" id="PTHR47992">
    <property type="entry name" value="PROTEIN PHOSPHATASE"/>
    <property type="match status" value="1"/>
</dbReference>
<evidence type="ECO:0000259" key="11">
    <source>
        <dbReference type="PROSITE" id="PS51746"/>
    </source>
</evidence>
<protein>
    <recommendedName>
        <fullName evidence="3">protein-serine/threonine phosphatase</fullName>
        <ecNumber evidence="3">3.1.3.16</ecNumber>
    </recommendedName>
</protein>
<evidence type="ECO:0000256" key="2">
    <source>
        <dbReference type="ARBA" id="ARBA00001946"/>
    </source>
</evidence>
<evidence type="ECO:0000256" key="5">
    <source>
        <dbReference type="ARBA" id="ARBA00022801"/>
    </source>
</evidence>
<name>A0AAW2RSL9_9LAMI</name>
<feature type="region of interest" description="Disordered" evidence="10">
    <location>
        <begin position="13"/>
        <end position="67"/>
    </location>
</feature>
<dbReference type="InterPro" id="IPR015655">
    <property type="entry name" value="PP2C"/>
</dbReference>
<dbReference type="InterPro" id="IPR001932">
    <property type="entry name" value="PPM-type_phosphatase-like_dom"/>
</dbReference>
<dbReference type="GO" id="GO:0046872">
    <property type="term" value="F:metal ion binding"/>
    <property type="evidence" value="ECO:0007669"/>
    <property type="project" value="UniProtKB-KW"/>
</dbReference>
<proteinExistence type="inferred from homology"/>
<comment type="caution">
    <text evidence="12">The sequence shown here is derived from an EMBL/GenBank/DDBJ whole genome shotgun (WGS) entry which is preliminary data.</text>
</comment>
<keyword evidence="7 9" id="KW-0904">Protein phosphatase</keyword>
<comment type="similarity">
    <text evidence="9">Belongs to the PP2C family.</text>
</comment>
<dbReference type="Gene3D" id="3.60.40.10">
    <property type="entry name" value="PPM-type phosphatase domain"/>
    <property type="match status" value="2"/>
</dbReference>
<keyword evidence="4" id="KW-0479">Metal-binding</keyword>
<dbReference type="SUPFAM" id="SSF81606">
    <property type="entry name" value="PP2C-like"/>
    <property type="match status" value="1"/>
</dbReference>
<evidence type="ECO:0000256" key="3">
    <source>
        <dbReference type="ARBA" id="ARBA00013081"/>
    </source>
</evidence>
<sequence length="393" mass="42903">MELNITLYSMILPPRVGYSDPPPPTCRLPPPPSREHQSPPPEGSFRRRGAWLGSKDGETELSGEGSKIAKDVRRRRMELRRMRTVYEDKSASADPSRDGVCVKKKRAEIQIESKVTENGLMDTGDGRRGVTRTSYGKISIIGRRREMEDAVAVELGFLKRGGKSYDFFGVYDGHGGCRVAQACGQMLHKLLAKIVEEESTGDDIDWEKVMAAGFKQMDAEVNKNGAAVATMGSTAVVAVDGGLYIIQPDRPDELERIEACGGNVIDWNGQRVLGVLATSRSIGDNYLKPFVITEPEIRIIERTHADECLILASDGLWDVISNDYACQVARSCLHGWMRPGCRSSGGVKVGDERRDGNAAEAAVLLTELAMSGGSRDNISVVVVELGGDIWSVC</sequence>
<keyword evidence="6" id="KW-0460">Magnesium</keyword>
<dbReference type="CDD" id="cd00143">
    <property type="entry name" value="PP2Cc"/>
    <property type="match status" value="1"/>
</dbReference>
<feature type="domain" description="PPM-type phosphatase" evidence="11">
    <location>
        <begin position="134"/>
        <end position="385"/>
    </location>
</feature>
<dbReference type="PROSITE" id="PS51746">
    <property type="entry name" value="PPM_2"/>
    <property type="match status" value="1"/>
</dbReference>
<comment type="cofactor">
    <cofactor evidence="1">
        <name>Mn(2+)</name>
        <dbReference type="ChEBI" id="CHEBI:29035"/>
    </cofactor>
</comment>
<dbReference type="SMART" id="SM00332">
    <property type="entry name" value="PP2Cc"/>
    <property type="match status" value="1"/>
</dbReference>
<dbReference type="PROSITE" id="PS01032">
    <property type="entry name" value="PPM_1"/>
    <property type="match status" value="1"/>
</dbReference>
<feature type="compositionally biased region" description="Pro residues" evidence="10">
    <location>
        <begin position="20"/>
        <end position="42"/>
    </location>
</feature>
<evidence type="ECO:0000256" key="9">
    <source>
        <dbReference type="RuleBase" id="RU003465"/>
    </source>
</evidence>
<dbReference type="InterPro" id="IPR000222">
    <property type="entry name" value="PP2C_BS"/>
</dbReference>
<dbReference type="InterPro" id="IPR036457">
    <property type="entry name" value="PPM-type-like_dom_sf"/>
</dbReference>
<organism evidence="12">
    <name type="scientific">Sesamum calycinum</name>
    <dbReference type="NCBI Taxonomy" id="2727403"/>
    <lineage>
        <taxon>Eukaryota</taxon>
        <taxon>Viridiplantae</taxon>
        <taxon>Streptophyta</taxon>
        <taxon>Embryophyta</taxon>
        <taxon>Tracheophyta</taxon>
        <taxon>Spermatophyta</taxon>
        <taxon>Magnoliopsida</taxon>
        <taxon>eudicotyledons</taxon>
        <taxon>Gunneridae</taxon>
        <taxon>Pentapetalae</taxon>
        <taxon>asterids</taxon>
        <taxon>lamiids</taxon>
        <taxon>Lamiales</taxon>
        <taxon>Pedaliaceae</taxon>
        <taxon>Sesamum</taxon>
    </lineage>
</organism>
<dbReference type="GO" id="GO:0004722">
    <property type="term" value="F:protein serine/threonine phosphatase activity"/>
    <property type="evidence" value="ECO:0007669"/>
    <property type="project" value="UniProtKB-EC"/>
</dbReference>
<evidence type="ECO:0000313" key="12">
    <source>
        <dbReference type="EMBL" id="KAL0382426.1"/>
    </source>
</evidence>
<evidence type="ECO:0000256" key="4">
    <source>
        <dbReference type="ARBA" id="ARBA00022723"/>
    </source>
</evidence>
<evidence type="ECO:0000256" key="7">
    <source>
        <dbReference type="ARBA" id="ARBA00022912"/>
    </source>
</evidence>
<keyword evidence="8" id="KW-0464">Manganese</keyword>
<dbReference type="AlphaFoldDB" id="A0AAW2RSL9"/>
<evidence type="ECO:0000256" key="6">
    <source>
        <dbReference type="ARBA" id="ARBA00022842"/>
    </source>
</evidence>
<evidence type="ECO:0000256" key="1">
    <source>
        <dbReference type="ARBA" id="ARBA00001936"/>
    </source>
</evidence>
<accession>A0AAW2RSL9</accession>
<dbReference type="Pfam" id="PF00481">
    <property type="entry name" value="PP2C"/>
    <property type="match status" value="2"/>
</dbReference>
<dbReference type="EMBL" id="JACGWM010000003">
    <property type="protein sequence ID" value="KAL0382426.1"/>
    <property type="molecule type" value="Genomic_DNA"/>
</dbReference>
<comment type="cofactor">
    <cofactor evidence="2">
        <name>Mg(2+)</name>
        <dbReference type="ChEBI" id="CHEBI:18420"/>
    </cofactor>
</comment>
<evidence type="ECO:0000256" key="10">
    <source>
        <dbReference type="SAM" id="MobiDB-lite"/>
    </source>
</evidence>
<keyword evidence="5 9" id="KW-0378">Hydrolase</keyword>
<dbReference type="EC" id="3.1.3.16" evidence="3"/>
<evidence type="ECO:0000256" key="8">
    <source>
        <dbReference type="ARBA" id="ARBA00023211"/>
    </source>
</evidence>
<reference evidence="12" key="2">
    <citation type="journal article" date="2024" name="Plant">
        <title>Genomic evolution and insights into agronomic trait innovations of Sesamum species.</title>
        <authorList>
            <person name="Miao H."/>
            <person name="Wang L."/>
            <person name="Qu L."/>
            <person name="Liu H."/>
            <person name="Sun Y."/>
            <person name="Le M."/>
            <person name="Wang Q."/>
            <person name="Wei S."/>
            <person name="Zheng Y."/>
            <person name="Lin W."/>
            <person name="Duan Y."/>
            <person name="Cao H."/>
            <person name="Xiong S."/>
            <person name="Wang X."/>
            <person name="Wei L."/>
            <person name="Li C."/>
            <person name="Ma Q."/>
            <person name="Ju M."/>
            <person name="Zhao R."/>
            <person name="Li G."/>
            <person name="Mu C."/>
            <person name="Tian Q."/>
            <person name="Mei H."/>
            <person name="Zhang T."/>
            <person name="Gao T."/>
            <person name="Zhang H."/>
        </authorList>
    </citation>
    <scope>NUCLEOTIDE SEQUENCE</scope>
    <source>
        <strain evidence="12">KEN8</strain>
    </source>
</reference>
<gene>
    <name evidence="12" type="ORF">Scaly_0529900</name>
</gene>